<feature type="binding site" evidence="15">
    <location>
        <position position="432"/>
    </location>
    <ligand>
        <name>Zn(2+)</name>
        <dbReference type="ChEBI" id="CHEBI:29105"/>
        <note>catalytic</note>
    </ligand>
</feature>
<dbReference type="InterPro" id="IPR003959">
    <property type="entry name" value="ATPase_AAA_core"/>
</dbReference>
<keyword evidence="9 15" id="KW-0862">Zinc</keyword>
<evidence type="ECO:0000259" key="18">
    <source>
        <dbReference type="SMART" id="SM00382"/>
    </source>
</evidence>
<feature type="binding site" evidence="15">
    <location>
        <position position="504"/>
    </location>
    <ligand>
        <name>Zn(2+)</name>
        <dbReference type="ChEBI" id="CHEBI:29105"/>
        <note>catalytic</note>
    </ligand>
</feature>
<evidence type="ECO:0000256" key="2">
    <source>
        <dbReference type="ARBA" id="ARBA00010044"/>
    </source>
</evidence>
<dbReference type="PANTHER" id="PTHR23076">
    <property type="entry name" value="METALLOPROTEASE M41 FTSH"/>
    <property type="match status" value="1"/>
</dbReference>
<dbReference type="Pfam" id="PF06480">
    <property type="entry name" value="FtsH_ext"/>
    <property type="match status" value="1"/>
</dbReference>
<evidence type="ECO:0000313" key="19">
    <source>
        <dbReference type="EMBL" id="MBR7826172.1"/>
    </source>
</evidence>
<dbReference type="GO" id="GO:0030163">
    <property type="term" value="P:protein catabolic process"/>
    <property type="evidence" value="ECO:0007669"/>
    <property type="project" value="UniProtKB-UniRule"/>
</dbReference>
<accession>A0A941E7Z3</accession>
<feature type="domain" description="AAA+ ATPase" evidence="18">
    <location>
        <begin position="198"/>
        <end position="337"/>
    </location>
</feature>
<keyword evidence="7 15" id="KW-0547">Nucleotide-binding</keyword>
<comment type="similarity">
    <text evidence="2 15">In the C-terminal section; belongs to the peptidase M41 family.</text>
</comment>
<dbReference type="GO" id="GO:0005886">
    <property type="term" value="C:plasma membrane"/>
    <property type="evidence" value="ECO:0007669"/>
    <property type="project" value="UniProtKB-SubCell"/>
</dbReference>
<dbReference type="HAMAP" id="MF_01458">
    <property type="entry name" value="FtsH"/>
    <property type="match status" value="1"/>
</dbReference>
<dbReference type="GO" id="GO:0005524">
    <property type="term" value="F:ATP binding"/>
    <property type="evidence" value="ECO:0007669"/>
    <property type="project" value="UniProtKB-UniRule"/>
</dbReference>
<keyword evidence="11 15" id="KW-1133">Transmembrane helix</keyword>
<evidence type="ECO:0000313" key="20">
    <source>
        <dbReference type="Proteomes" id="UP000676325"/>
    </source>
</evidence>
<evidence type="ECO:0000256" key="4">
    <source>
        <dbReference type="ARBA" id="ARBA00022670"/>
    </source>
</evidence>
<dbReference type="EC" id="3.4.24.-" evidence="15"/>
<evidence type="ECO:0000256" key="17">
    <source>
        <dbReference type="SAM" id="MobiDB-lite"/>
    </source>
</evidence>
<dbReference type="InterPro" id="IPR003593">
    <property type="entry name" value="AAA+_ATPase"/>
</dbReference>
<dbReference type="InterPro" id="IPR003960">
    <property type="entry name" value="ATPase_AAA_CS"/>
</dbReference>
<dbReference type="SMART" id="SM00382">
    <property type="entry name" value="AAA"/>
    <property type="match status" value="1"/>
</dbReference>
<feature type="transmembrane region" description="Helical" evidence="15">
    <location>
        <begin position="113"/>
        <end position="135"/>
    </location>
</feature>
<comment type="similarity">
    <text evidence="14 15">In the central section; belongs to the AAA ATPase family.</text>
</comment>
<dbReference type="Pfam" id="PF01434">
    <property type="entry name" value="Peptidase_M41"/>
    <property type="match status" value="1"/>
</dbReference>
<comment type="cofactor">
    <cofactor evidence="15">
        <name>Zn(2+)</name>
        <dbReference type="ChEBI" id="CHEBI:29105"/>
    </cofactor>
    <text evidence="15">Binds 1 zinc ion per subunit.</text>
</comment>
<dbReference type="PROSITE" id="PS00674">
    <property type="entry name" value="AAA"/>
    <property type="match status" value="1"/>
</dbReference>
<evidence type="ECO:0000256" key="11">
    <source>
        <dbReference type="ARBA" id="ARBA00022989"/>
    </source>
</evidence>
<keyword evidence="3 15" id="KW-1003">Cell membrane</keyword>
<evidence type="ECO:0000256" key="8">
    <source>
        <dbReference type="ARBA" id="ARBA00022801"/>
    </source>
</evidence>
<reference evidence="19" key="1">
    <citation type="submission" date="2021-04" db="EMBL/GenBank/DDBJ databases">
        <title>Genome based classification of Actinospica acidithermotolerans sp. nov., an actinobacterium isolated from an Indonesian hot spring.</title>
        <authorList>
            <person name="Kusuma A.B."/>
            <person name="Putra K.E."/>
            <person name="Nafisah S."/>
            <person name="Loh J."/>
            <person name="Nouioui I."/>
            <person name="Goodfellow M."/>
        </authorList>
    </citation>
    <scope>NUCLEOTIDE SEQUENCE</scope>
    <source>
        <strain evidence="19">MGRD01-02</strain>
    </source>
</reference>
<dbReference type="AlphaFoldDB" id="A0A941E7Z3"/>
<keyword evidence="4 15" id="KW-0645">Protease</keyword>
<evidence type="ECO:0000256" key="10">
    <source>
        <dbReference type="ARBA" id="ARBA00022840"/>
    </source>
</evidence>
<evidence type="ECO:0000256" key="12">
    <source>
        <dbReference type="ARBA" id="ARBA00023049"/>
    </source>
</evidence>
<evidence type="ECO:0000256" key="16">
    <source>
        <dbReference type="RuleBase" id="RU003651"/>
    </source>
</evidence>
<dbReference type="InterPro" id="IPR000642">
    <property type="entry name" value="Peptidase_M41"/>
</dbReference>
<dbReference type="PANTHER" id="PTHR23076:SF97">
    <property type="entry name" value="ATP-DEPENDENT ZINC METALLOPROTEASE YME1L1"/>
    <property type="match status" value="1"/>
</dbReference>
<dbReference type="GO" id="GO:0004222">
    <property type="term" value="F:metalloendopeptidase activity"/>
    <property type="evidence" value="ECO:0007669"/>
    <property type="project" value="InterPro"/>
</dbReference>
<evidence type="ECO:0000256" key="6">
    <source>
        <dbReference type="ARBA" id="ARBA00022723"/>
    </source>
</evidence>
<comment type="subunit">
    <text evidence="15">Homohexamer.</text>
</comment>
<evidence type="ECO:0000256" key="1">
    <source>
        <dbReference type="ARBA" id="ARBA00004370"/>
    </source>
</evidence>
<dbReference type="FunFam" id="3.40.50.300:FF:000001">
    <property type="entry name" value="ATP-dependent zinc metalloprotease FtsH"/>
    <property type="match status" value="1"/>
</dbReference>
<evidence type="ECO:0000256" key="7">
    <source>
        <dbReference type="ARBA" id="ARBA00022741"/>
    </source>
</evidence>
<evidence type="ECO:0000256" key="3">
    <source>
        <dbReference type="ARBA" id="ARBA00022475"/>
    </source>
</evidence>
<dbReference type="GO" id="GO:0016887">
    <property type="term" value="F:ATP hydrolysis activity"/>
    <property type="evidence" value="ECO:0007669"/>
    <property type="project" value="UniProtKB-UniRule"/>
</dbReference>
<name>A0A941E7Z3_9ACTN</name>
<feature type="region of interest" description="Disordered" evidence="17">
    <location>
        <begin position="616"/>
        <end position="644"/>
    </location>
</feature>
<dbReference type="SUPFAM" id="SSF52540">
    <property type="entry name" value="P-loop containing nucleoside triphosphate hydrolases"/>
    <property type="match status" value="1"/>
</dbReference>
<dbReference type="RefSeq" id="WP_212517322.1">
    <property type="nucleotide sequence ID" value="NZ_JAGSOH010000013.1"/>
</dbReference>
<evidence type="ECO:0000256" key="13">
    <source>
        <dbReference type="ARBA" id="ARBA00023136"/>
    </source>
</evidence>
<dbReference type="CDD" id="cd19501">
    <property type="entry name" value="RecA-like_FtsH"/>
    <property type="match status" value="1"/>
</dbReference>
<feature type="transmembrane region" description="Helical" evidence="15">
    <location>
        <begin position="12"/>
        <end position="29"/>
    </location>
</feature>
<dbReference type="GO" id="GO:0006508">
    <property type="term" value="P:proteolysis"/>
    <property type="evidence" value="ECO:0007669"/>
    <property type="project" value="UniProtKB-KW"/>
</dbReference>
<dbReference type="InterPro" id="IPR037219">
    <property type="entry name" value="Peptidase_M41-like"/>
</dbReference>
<feature type="active site" evidence="15">
    <location>
        <position position="429"/>
    </location>
</feature>
<keyword evidence="12 15" id="KW-0482">Metalloprotease</keyword>
<dbReference type="InterPro" id="IPR005936">
    <property type="entry name" value="FtsH"/>
</dbReference>
<evidence type="ECO:0000256" key="15">
    <source>
        <dbReference type="HAMAP-Rule" id="MF_01458"/>
    </source>
</evidence>
<protein>
    <recommendedName>
        <fullName evidence="15">ATP-dependent zinc metalloprotease FtsH</fullName>
        <ecNumber evidence="15">3.4.24.-</ecNumber>
    </recommendedName>
</protein>
<dbReference type="InterPro" id="IPR011546">
    <property type="entry name" value="Pept_M41_FtsH_extracell"/>
</dbReference>
<evidence type="ECO:0000256" key="14">
    <source>
        <dbReference type="ARBA" id="ARBA00061570"/>
    </source>
</evidence>
<sequence>MDVKRIFRGPVIWVVLVVLAVLAVMNIMSSGNGYTSVDTSKIITQIGAGQVQSAQLNTGSSQTIQVTLKDGTKEQATYLNDQQGNQLATDLDNAGKAGNLTGGYNVNVTKTSWIVSALVTLLPFLLLVVVFIFLLNQMQGGGSRVMNFGKSRAKMLTKDTPKTTFADVAGVDEAIEELQEIKDFLQAPAKFQAIGAKIPKGVLLYGQPGTGKTLLARAVAGEAGVPFFSISGSDFVEMFVGVGASRVRDLFEQAKANAPAIVFVDEIDAVGRHRGAGLGGGHDEREQTLNQLLVEMDGFDVKGGVILIAATNRPDILDPALLRPGRFDRQIAVDAPDLNGRRQILEVHAKGKPITPDVDLMAVARRTPGFTGADLANVLNEAALLTARSEKKLIDNRALDEAIDRVVAGPQKKTRLMSEHEKKITAYHEGGHALVAHALPNTDPVHKVTILPRGRALGYTMVLPDEDKYSTTRNELLDQLAYAMGGRAAEEMVFHDPTTGASNDIEKATKVARAMVTQYGMTERLGAIKLGQDSGEVFLGRDMGHQRDYSEDVAALVDEEVKKLIENAHDEAWEILADNRAILDRLVLELLEKETLDKAQIANIFADVRLRSPRPAWTGSSRRVPSDVPPVRSPKELTAANGSE</sequence>
<dbReference type="GO" id="GO:0004176">
    <property type="term" value="F:ATP-dependent peptidase activity"/>
    <property type="evidence" value="ECO:0007669"/>
    <property type="project" value="InterPro"/>
</dbReference>
<feature type="binding site" evidence="15">
    <location>
        <begin position="206"/>
        <end position="213"/>
    </location>
    <ligand>
        <name>ATP</name>
        <dbReference type="ChEBI" id="CHEBI:30616"/>
    </ligand>
</feature>
<dbReference type="InterPro" id="IPR041569">
    <property type="entry name" value="AAA_lid_3"/>
</dbReference>
<dbReference type="Pfam" id="PF17862">
    <property type="entry name" value="AAA_lid_3"/>
    <property type="match status" value="1"/>
</dbReference>
<dbReference type="SUPFAM" id="SSF140990">
    <property type="entry name" value="FtsH protease domain-like"/>
    <property type="match status" value="1"/>
</dbReference>
<keyword evidence="13 15" id="KW-0472">Membrane</keyword>
<dbReference type="GO" id="GO:0008270">
    <property type="term" value="F:zinc ion binding"/>
    <property type="evidence" value="ECO:0007669"/>
    <property type="project" value="UniProtKB-UniRule"/>
</dbReference>
<dbReference type="Gene3D" id="3.40.50.300">
    <property type="entry name" value="P-loop containing nucleotide triphosphate hydrolases"/>
    <property type="match status" value="1"/>
</dbReference>
<keyword evidence="6 15" id="KW-0479">Metal-binding</keyword>
<dbReference type="FunFam" id="1.10.8.60:FF:000001">
    <property type="entry name" value="ATP-dependent zinc metalloprotease FtsH"/>
    <property type="match status" value="1"/>
</dbReference>
<keyword evidence="10 15" id="KW-0067">ATP-binding</keyword>
<evidence type="ECO:0000256" key="9">
    <source>
        <dbReference type="ARBA" id="ARBA00022833"/>
    </source>
</evidence>
<dbReference type="Gene3D" id="1.20.58.760">
    <property type="entry name" value="Peptidase M41"/>
    <property type="match status" value="1"/>
</dbReference>
<keyword evidence="5 15" id="KW-0812">Transmembrane</keyword>
<dbReference type="EMBL" id="JAGSOH010000013">
    <property type="protein sequence ID" value="MBR7826172.1"/>
    <property type="molecule type" value="Genomic_DNA"/>
</dbReference>
<organism evidence="19 20">
    <name type="scientific">Actinospica acidithermotolerans</name>
    <dbReference type="NCBI Taxonomy" id="2828514"/>
    <lineage>
        <taxon>Bacteria</taxon>
        <taxon>Bacillati</taxon>
        <taxon>Actinomycetota</taxon>
        <taxon>Actinomycetes</taxon>
        <taxon>Catenulisporales</taxon>
        <taxon>Actinospicaceae</taxon>
        <taxon>Actinospica</taxon>
    </lineage>
</organism>
<dbReference type="Pfam" id="PF00004">
    <property type="entry name" value="AAA"/>
    <property type="match status" value="1"/>
</dbReference>
<comment type="caution">
    <text evidence="19">The sequence shown here is derived from an EMBL/GenBank/DDBJ whole genome shotgun (WGS) entry which is preliminary data.</text>
</comment>
<comment type="similarity">
    <text evidence="16">Belongs to the AAA ATPase family.</text>
</comment>
<gene>
    <name evidence="15 19" type="primary">ftsH</name>
    <name evidence="19" type="ORF">KDK95_07655</name>
</gene>
<comment type="subcellular location">
    <subcellularLocation>
        <location evidence="15">Cell membrane</location>
        <topology evidence="15">Multi-pass membrane protein</topology>
        <orientation evidence="15">Cytoplasmic side</orientation>
    </subcellularLocation>
    <subcellularLocation>
        <location evidence="1">Membrane</location>
    </subcellularLocation>
</comment>
<dbReference type="InterPro" id="IPR027417">
    <property type="entry name" value="P-loop_NTPase"/>
</dbReference>
<dbReference type="NCBIfam" id="TIGR01241">
    <property type="entry name" value="FtsH_fam"/>
    <property type="match status" value="1"/>
</dbReference>
<keyword evidence="8 15" id="KW-0378">Hydrolase</keyword>
<dbReference type="Proteomes" id="UP000676325">
    <property type="component" value="Unassembled WGS sequence"/>
</dbReference>
<comment type="function">
    <text evidence="15">Acts as a processive, ATP-dependent zinc metallopeptidase for both cytoplasmic and membrane proteins. Plays a role in the quality control of integral membrane proteins.</text>
</comment>
<feature type="binding site" evidence="15">
    <location>
        <position position="428"/>
    </location>
    <ligand>
        <name>Zn(2+)</name>
        <dbReference type="ChEBI" id="CHEBI:29105"/>
        <note>catalytic</note>
    </ligand>
</feature>
<keyword evidence="20" id="KW-1185">Reference proteome</keyword>
<proteinExistence type="inferred from homology"/>
<dbReference type="FunFam" id="1.20.58.760:FF:000001">
    <property type="entry name" value="ATP-dependent zinc metalloprotease FtsH"/>
    <property type="match status" value="1"/>
</dbReference>
<dbReference type="Gene3D" id="1.10.8.60">
    <property type="match status" value="1"/>
</dbReference>
<evidence type="ECO:0000256" key="5">
    <source>
        <dbReference type="ARBA" id="ARBA00022692"/>
    </source>
</evidence>